<dbReference type="HOGENOM" id="CLU_2008089_0_0_1"/>
<dbReference type="Gramene" id="EOY04120">
    <property type="protein sequence ID" value="EOY04120"/>
    <property type="gene ID" value="TCM_019373"/>
</dbReference>
<organism evidence="1 2">
    <name type="scientific">Theobroma cacao</name>
    <name type="common">Cacao</name>
    <name type="synonym">Cocoa</name>
    <dbReference type="NCBI Taxonomy" id="3641"/>
    <lineage>
        <taxon>Eukaryota</taxon>
        <taxon>Viridiplantae</taxon>
        <taxon>Streptophyta</taxon>
        <taxon>Embryophyta</taxon>
        <taxon>Tracheophyta</taxon>
        <taxon>Spermatophyta</taxon>
        <taxon>Magnoliopsida</taxon>
        <taxon>eudicotyledons</taxon>
        <taxon>Gunneridae</taxon>
        <taxon>Pentapetalae</taxon>
        <taxon>rosids</taxon>
        <taxon>malvids</taxon>
        <taxon>Malvales</taxon>
        <taxon>Malvaceae</taxon>
        <taxon>Byttnerioideae</taxon>
        <taxon>Theobroma</taxon>
    </lineage>
</organism>
<sequence length="124" mass="14367">MVCVKSCVVRRLRRATSYAVIRRELAKEGLEAQVRLLDVMNVLLVFDEWEYMEATLEHYMEVSATWSVNVTSLASAQKREKGVCTKHHEVPVQVWHPNTFRATGECWGDFVGVDKSTFTRERFD</sequence>
<name>A0A061EGJ4_THECC</name>
<accession>A0A061EGJ4</accession>
<dbReference type="Proteomes" id="UP000026915">
    <property type="component" value="Chromosome 4"/>
</dbReference>
<keyword evidence="2" id="KW-1185">Reference proteome</keyword>
<evidence type="ECO:0000313" key="2">
    <source>
        <dbReference type="Proteomes" id="UP000026915"/>
    </source>
</evidence>
<gene>
    <name evidence="1" type="ORF">TCM_019373</name>
</gene>
<protein>
    <submittedName>
        <fullName evidence="1">Uncharacterized protein</fullName>
    </submittedName>
</protein>
<evidence type="ECO:0000313" key="1">
    <source>
        <dbReference type="EMBL" id="EOY04120.1"/>
    </source>
</evidence>
<reference evidence="1 2" key="1">
    <citation type="journal article" date="2013" name="Genome Biol.">
        <title>The genome sequence of the most widely cultivated cacao type and its use to identify candidate genes regulating pod color.</title>
        <authorList>
            <person name="Motamayor J.C."/>
            <person name="Mockaitis K."/>
            <person name="Schmutz J."/>
            <person name="Haiminen N."/>
            <person name="Iii D.L."/>
            <person name="Cornejo O."/>
            <person name="Findley S.D."/>
            <person name="Zheng P."/>
            <person name="Utro F."/>
            <person name="Royaert S."/>
            <person name="Saski C."/>
            <person name="Jenkins J."/>
            <person name="Podicheti R."/>
            <person name="Zhao M."/>
            <person name="Scheffler B.E."/>
            <person name="Stack J.C."/>
            <person name="Feltus F.A."/>
            <person name="Mustiga G.M."/>
            <person name="Amores F."/>
            <person name="Phillips W."/>
            <person name="Marelli J.P."/>
            <person name="May G.D."/>
            <person name="Shapiro H."/>
            <person name="Ma J."/>
            <person name="Bustamante C.D."/>
            <person name="Schnell R.J."/>
            <person name="Main D."/>
            <person name="Gilbert D."/>
            <person name="Parida L."/>
            <person name="Kuhn D.N."/>
        </authorList>
    </citation>
    <scope>NUCLEOTIDE SEQUENCE [LARGE SCALE GENOMIC DNA]</scope>
    <source>
        <strain evidence="2">cv. Matina 1-6</strain>
    </source>
</reference>
<dbReference type="InParanoid" id="A0A061EGJ4"/>
<dbReference type="EMBL" id="CM001882">
    <property type="protein sequence ID" value="EOY04120.1"/>
    <property type="molecule type" value="Genomic_DNA"/>
</dbReference>
<dbReference type="AlphaFoldDB" id="A0A061EGJ4"/>
<proteinExistence type="predicted"/>